<proteinExistence type="predicted"/>
<protein>
    <submittedName>
        <fullName evidence="1">Uncharacterized protein</fullName>
    </submittedName>
</protein>
<comment type="caution">
    <text evidence="1">The sequence shown here is derived from an EMBL/GenBank/DDBJ whole genome shotgun (WGS) entry which is preliminary data.</text>
</comment>
<dbReference type="EMBL" id="JZYX01000068">
    <property type="protein sequence ID" value="KJN17931.1"/>
    <property type="molecule type" value="Genomic_DNA"/>
</dbReference>
<evidence type="ECO:0000313" key="2">
    <source>
        <dbReference type="Proteomes" id="UP000033352"/>
    </source>
</evidence>
<evidence type="ECO:0000313" key="1">
    <source>
        <dbReference type="EMBL" id="KJN17931.1"/>
    </source>
</evidence>
<dbReference type="Proteomes" id="UP000033352">
    <property type="component" value="Unassembled WGS sequence"/>
</dbReference>
<reference evidence="1 2" key="1">
    <citation type="submission" date="2015-03" db="EMBL/GenBank/DDBJ databases">
        <authorList>
            <person name="McCorrison J."/>
            <person name="Sanka R."/>
            <person name="Adams M."/>
            <person name="Brinkac L."/>
            <person name="Nierman W."/>
            <person name="Sutton G."/>
            <person name="Nelson K."/>
            <person name="Kiedrowski L."/>
            <person name="Guerrero D."/>
            <person name="Bonomo R."/>
        </authorList>
    </citation>
    <scope>NUCLEOTIDE SEQUENCE [LARGE SCALE GENOMIC DNA]</scope>
    <source>
        <strain evidence="1 2">35699</strain>
    </source>
</reference>
<gene>
    <name evidence="1" type="ORF">SS37_22945</name>
</gene>
<name>A0A0F1A6Y7_9ENTR</name>
<sequence>MRYVDVKAEEKIIRKQHLLFLTYRPAILTWRYFDIAGAKHLDIQSLDSSGDAFNILIVAV</sequence>
<organism evidence="1 2">
    <name type="scientific">Enterobacter sichuanensis</name>
    <dbReference type="NCBI Taxonomy" id="2071710"/>
    <lineage>
        <taxon>Bacteria</taxon>
        <taxon>Pseudomonadati</taxon>
        <taxon>Pseudomonadota</taxon>
        <taxon>Gammaproteobacteria</taxon>
        <taxon>Enterobacterales</taxon>
        <taxon>Enterobacteriaceae</taxon>
        <taxon>Enterobacter</taxon>
        <taxon>Enterobacter cloacae complex</taxon>
    </lineage>
</organism>
<accession>A0A0F1A6Y7</accession>
<dbReference type="AlphaFoldDB" id="A0A0F1A6Y7"/>